<evidence type="ECO:0000313" key="2">
    <source>
        <dbReference type="Proteomes" id="UP000192520"/>
    </source>
</evidence>
<gene>
    <name evidence="1" type="ORF">B5M47_02085</name>
</gene>
<name>A0A1W9NYG9_UNCC3</name>
<protein>
    <submittedName>
        <fullName evidence="1">Uncharacterized protein</fullName>
    </submittedName>
</protein>
<sequence length="375" mass="40975">MGVGGDRLLLIDIGSAVSKAYLLVSTGAFFQLSRRAEMLTLDSAAEVVGRFRREMGEEAGRSKVVVSVSPAASPSGLEGFKLEGQVFRALLDRMGGDMGNGRGMLIFEVGAGKSWKGELLGDLKELEELNYGVGQGARRLLDSSCESNLARWLSEQMEFVQIGDYIGNKSIFPGQLPLSSRSLEIEEALCREILSELGKKVKSDWQKYERIYLSGAVLSQAPDVSHSLLIFLDAIPFEGVVDVWLDRLGILPVLGDLSVELGRFLTPLGSAVCFSHQLKEGEVVARIFLDLGLSEELSVVARSGDLIRVPVASERSVSMRLELPSGVELMGWDPDRQLSGGEVGVVIDARGRPFNKPEADELGRRKVCLWREAFR</sequence>
<evidence type="ECO:0000313" key="1">
    <source>
        <dbReference type="EMBL" id="OQX51062.1"/>
    </source>
</evidence>
<dbReference type="Proteomes" id="UP000192520">
    <property type="component" value="Unassembled WGS sequence"/>
</dbReference>
<proteinExistence type="predicted"/>
<accession>A0A1W9NYG9</accession>
<organism evidence="1 2">
    <name type="scientific">candidate division CPR3 bacterium 4484_211</name>
    <dbReference type="NCBI Taxonomy" id="1968527"/>
    <lineage>
        <taxon>Bacteria</taxon>
        <taxon>Bacteria division CPR3</taxon>
    </lineage>
</organism>
<dbReference type="STRING" id="1968527.B5M47_02085"/>
<dbReference type="AlphaFoldDB" id="A0A1W9NYG9"/>
<comment type="caution">
    <text evidence="1">The sequence shown here is derived from an EMBL/GenBank/DDBJ whole genome shotgun (WGS) entry which is preliminary data.</text>
</comment>
<dbReference type="EMBL" id="MZGJ01000009">
    <property type="protein sequence ID" value="OQX51062.1"/>
    <property type="molecule type" value="Genomic_DNA"/>
</dbReference>
<reference evidence="2" key="1">
    <citation type="submission" date="2017-03" db="EMBL/GenBank/DDBJ databases">
        <title>Novel pathways for hydrocarbon cycling and metabolic interdependencies in hydrothermal sediment communities.</title>
        <authorList>
            <person name="Dombrowski N."/>
            <person name="Seitz K."/>
            <person name="Teske A."/>
            <person name="Baker B."/>
        </authorList>
    </citation>
    <scope>NUCLEOTIDE SEQUENCE [LARGE SCALE GENOMIC DNA]</scope>
</reference>